<gene>
    <name evidence="1" type="ORF">BDV36DRAFT_287681</name>
</gene>
<name>A0ABQ6W6Q0_9EURO</name>
<sequence>MFQWLTDSYNATISPRSMSPWAIIEVFCDLHFLGYDWILEWSQQNETDDDVIEEISVPIGAMTENRIEEKDALLASLDLKDLKLGIGGEEKYFSEKEIGGITTEGQLVTVRAHSNTFHYQKRYNFRSRLWAVVYAENKLWVAGLSGTTKPSTIDTPFSVMVDEFLAVTTVEAAKLFRMGDYPLQPGSPNLENERIVFEVSQLRARGYSVCTS</sequence>
<keyword evidence="2" id="KW-1185">Reference proteome</keyword>
<protein>
    <submittedName>
        <fullName evidence="1">Uncharacterized protein</fullName>
    </submittedName>
</protein>
<dbReference type="EMBL" id="ML735827">
    <property type="protein sequence ID" value="KAE8412685.1"/>
    <property type="molecule type" value="Genomic_DNA"/>
</dbReference>
<evidence type="ECO:0000313" key="1">
    <source>
        <dbReference type="EMBL" id="KAE8412685.1"/>
    </source>
</evidence>
<accession>A0ABQ6W6Q0</accession>
<evidence type="ECO:0000313" key="2">
    <source>
        <dbReference type="Proteomes" id="UP000325395"/>
    </source>
</evidence>
<proteinExistence type="predicted"/>
<organism evidence="1 2">
    <name type="scientific">Aspergillus pseudocaelatus</name>
    <dbReference type="NCBI Taxonomy" id="1825620"/>
    <lineage>
        <taxon>Eukaryota</taxon>
        <taxon>Fungi</taxon>
        <taxon>Dikarya</taxon>
        <taxon>Ascomycota</taxon>
        <taxon>Pezizomycotina</taxon>
        <taxon>Eurotiomycetes</taxon>
        <taxon>Eurotiomycetidae</taxon>
        <taxon>Eurotiales</taxon>
        <taxon>Aspergillaceae</taxon>
        <taxon>Aspergillus</taxon>
        <taxon>Aspergillus subgen. Circumdati</taxon>
    </lineage>
</organism>
<reference evidence="1 2" key="1">
    <citation type="submission" date="2019-04" db="EMBL/GenBank/DDBJ databases">
        <authorList>
            <consortium name="DOE Joint Genome Institute"/>
            <person name="Mondo S."/>
            <person name="Kjaerbolling I."/>
            <person name="Vesth T."/>
            <person name="Frisvad J.C."/>
            <person name="Nybo J.L."/>
            <person name="Theobald S."/>
            <person name="Kildgaard S."/>
            <person name="Isbrandt T."/>
            <person name="Kuo A."/>
            <person name="Sato A."/>
            <person name="Lyhne E.K."/>
            <person name="Kogle M.E."/>
            <person name="Wiebenga A."/>
            <person name="Kun R.S."/>
            <person name="Lubbers R.J."/>
            <person name="Makela M.R."/>
            <person name="Barry K."/>
            <person name="Chovatia M."/>
            <person name="Clum A."/>
            <person name="Daum C."/>
            <person name="Haridas S."/>
            <person name="He G."/>
            <person name="LaButti K."/>
            <person name="Lipzen A."/>
            <person name="Riley R."/>
            <person name="Salamov A."/>
            <person name="Simmons B.A."/>
            <person name="Magnuson J.K."/>
            <person name="Henrissat B."/>
            <person name="Mortensen U.H."/>
            <person name="Larsen T.O."/>
            <person name="Devries R.P."/>
            <person name="Grigoriev I.V."/>
            <person name="Machida M."/>
            <person name="Baker S.E."/>
            <person name="Andersen M.R."/>
            <person name="Cantor M.N."/>
            <person name="Hua S.X."/>
        </authorList>
    </citation>
    <scope>NUCLEOTIDE SEQUENCE [LARGE SCALE GENOMIC DNA]</scope>
    <source>
        <strain evidence="1 2">CBS 117616</strain>
    </source>
</reference>
<dbReference type="Proteomes" id="UP000325395">
    <property type="component" value="Unassembled WGS sequence"/>
</dbReference>